<organism evidence="3 4">
    <name type="scientific">Chitinophaga silvisoli</name>
    <dbReference type="NCBI Taxonomy" id="2291814"/>
    <lineage>
        <taxon>Bacteria</taxon>
        <taxon>Pseudomonadati</taxon>
        <taxon>Bacteroidota</taxon>
        <taxon>Chitinophagia</taxon>
        <taxon>Chitinophagales</taxon>
        <taxon>Chitinophagaceae</taxon>
        <taxon>Chitinophaga</taxon>
    </lineage>
</organism>
<proteinExistence type="predicted"/>
<feature type="domain" description="Putative zinc-finger" evidence="2">
    <location>
        <begin position="23"/>
        <end position="51"/>
    </location>
</feature>
<keyword evidence="1" id="KW-1133">Transmembrane helix</keyword>
<dbReference type="EMBL" id="QTJV01000004">
    <property type="protein sequence ID" value="RFM34084.1"/>
    <property type="molecule type" value="Genomic_DNA"/>
</dbReference>
<evidence type="ECO:0000313" key="3">
    <source>
        <dbReference type="EMBL" id="RFM34084.1"/>
    </source>
</evidence>
<dbReference type="Gene3D" id="1.25.40.10">
    <property type="entry name" value="Tetratricopeptide repeat domain"/>
    <property type="match status" value="1"/>
</dbReference>
<dbReference type="InterPro" id="IPR019734">
    <property type="entry name" value="TPR_rpt"/>
</dbReference>
<reference evidence="3 4" key="1">
    <citation type="submission" date="2018-08" db="EMBL/GenBank/DDBJ databases">
        <title>Chitinophaga sp. K20C18050901, a novel bacterium isolated from forest soil.</title>
        <authorList>
            <person name="Wang C."/>
        </authorList>
    </citation>
    <scope>NUCLEOTIDE SEQUENCE [LARGE SCALE GENOMIC DNA]</scope>
    <source>
        <strain evidence="3 4">K20C18050901</strain>
    </source>
</reference>
<evidence type="ECO:0000313" key="4">
    <source>
        <dbReference type="Proteomes" id="UP000261174"/>
    </source>
</evidence>
<keyword evidence="1" id="KW-0812">Transmembrane</keyword>
<feature type="transmembrane region" description="Helical" evidence="1">
    <location>
        <begin position="102"/>
        <end position="122"/>
    </location>
</feature>
<comment type="caution">
    <text evidence="3">The sequence shown here is derived from an EMBL/GenBank/DDBJ whole genome shotgun (WGS) entry which is preliminary data.</text>
</comment>
<dbReference type="RefSeq" id="WP_116853674.1">
    <property type="nucleotide sequence ID" value="NZ_QTJV01000004.1"/>
</dbReference>
<keyword evidence="1" id="KW-0472">Membrane</keyword>
<dbReference type="Proteomes" id="UP000261174">
    <property type="component" value="Unassembled WGS sequence"/>
</dbReference>
<dbReference type="OrthoDB" id="654035at2"/>
<dbReference type="InterPro" id="IPR027383">
    <property type="entry name" value="Znf_put"/>
</dbReference>
<name>A0A3E1P1P9_9BACT</name>
<dbReference type="SUPFAM" id="SSF48452">
    <property type="entry name" value="TPR-like"/>
    <property type="match status" value="1"/>
</dbReference>
<dbReference type="InterPro" id="IPR011990">
    <property type="entry name" value="TPR-like_helical_dom_sf"/>
</dbReference>
<dbReference type="AlphaFoldDB" id="A0A3E1P1P9"/>
<dbReference type="Pfam" id="PF13490">
    <property type="entry name" value="zf-HC2"/>
    <property type="match status" value="1"/>
</dbReference>
<gene>
    <name evidence="3" type="ORF">DXN04_12385</name>
</gene>
<sequence length="262" mass="29628">MQTPENKDKILKIFSKVRCFSKDQLPRYVDGRLTHVEKHLLEQHLVNCELCSSAVEILQKPKYHAQYQAMGVKVQELIRSNEIAPVYETERYQKKIETEEKFLTYFWSVVAAALVTGLVFLITQQTKTDNGHPAIVKTEKVAAQETVSPGTAHTDTVATGEGDSTAAAPPVLATAATTTETDQSIFKTAMAHYYKGNLDDAMPLLTKLTTDTSSNYRELARYQLAMCFKYKKQKVKARNMFKELVRMDGRMKKRAQLALNNL</sequence>
<dbReference type="Pfam" id="PF13174">
    <property type="entry name" value="TPR_6"/>
    <property type="match status" value="1"/>
</dbReference>
<keyword evidence="4" id="KW-1185">Reference proteome</keyword>
<evidence type="ECO:0000256" key="1">
    <source>
        <dbReference type="SAM" id="Phobius"/>
    </source>
</evidence>
<accession>A0A3E1P1P9</accession>
<evidence type="ECO:0000259" key="2">
    <source>
        <dbReference type="Pfam" id="PF13490"/>
    </source>
</evidence>
<protein>
    <submittedName>
        <fullName evidence="3">Zf-HC2 domain-containing protein</fullName>
    </submittedName>
</protein>